<dbReference type="SUPFAM" id="SSF50985">
    <property type="entry name" value="RCC1/BLIP-II"/>
    <property type="match status" value="1"/>
</dbReference>
<dbReference type="InterPro" id="IPR051210">
    <property type="entry name" value="Ub_ligase/GEF_domain"/>
</dbReference>
<keyword evidence="1" id="KW-0677">Repeat</keyword>
<dbReference type="InterPro" id="IPR000408">
    <property type="entry name" value="Reg_chr_condens"/>
</dbReference>
<evidence type="ECO:0000256" key="2">
    <source>
        <dbReference type="PROSITE-ProRule" id="PRU00235"/>
    </source>
</evidence>
<evidence type="ECO:0000313" key="4">
    <source>
        <dbReference type="EMBL" id="OMJ93076.1"/>
    </source>
</evidence>
<sequence>MNSKDCTPLDIFPEVYEVIKSEKYTGLKTGQRTFLSLSKDPLYLFPLLDTQNMESEAKALISSHSLTFTQNTNITSTLSLLHSLSPFGKFQNSPDICCLNITNETPVNSFATNDGMFFLETNRGENSTSLLEIPTITIRSSTPTHELSVPNLDSFDKNAILDIHRNFIAKAKDNVYRSITPDNSYVSETPAERLLTSRVLEDNLSLSKSSQPDVYDEINENWGSMITPRPSDVDERFLASLVLERMRSPDMTEDGLSFVEEGTAQMVRDFIPFESTASKNLLSNCKCKYEVEYPNPFSPILRKMVICETEDLCEPNLKIIASLCFVGFKATLSLEYSNVDAVNKAKIDYHKDIFTNKSLFSEKIVRSLSDNNVLYLSCGFEHCALITSSGKVMTWGYGASGCLGHGNTLSLSMPTLVPDLANERIHYLECGGYHTVVITCNNEAMVWGRGDVHQIGVNYRQLCKDEMGYVALKPLKLNYFTARGIMVKFCACGESHTLILDSEGRVYAFGWGQEGQLGLPMSLLTQQKRTSEITQIISLKFKVLKVAAGCLFSAALNDKGEVWVWGNGTQGQLGLTPSIKKTDEPIKVTGLNEDFVVDLVCGENYTIVTTSLNKVFGWGQGKAGIYSSQEKNFPVGTDMICSYPKPLAETDIAHHFVIQKSGRKTLTSQDYRAIVLNLNHGKKHHAS</sequence>
<keyword evidence="5" id="KW-1185">Reference proteome</keyword>
<dbReference type="InterPro" id="IPR009091">
    <property type="entry name" value="RCC1/BLIP-II"/>
</dbReference>
<name>A0A1R2BY83_9CILI</name>
<evidence type="ECO:0000313" key="5">
    <source>
        <dbReference type="Proteomes" id="UP000187209"/>
    </source>
</evidence>
<dbReference type="Gene3D" id="2.130.10.30">
    <property type="entry name" value="Regulator of chromosome condensation 1/beta-lactamase-inhibitor protein II"/>
    <property type="match status" value="2"/>
</dbReference>
<gene>
    <name evidence="3" type="ORF">SteCoe_17940</name>
    <name evidence="4" type="ORF">SteCoe_4018</name>
</gene>
<dbReference type="PANTHER" id="PTHR22870:SF408">
    <property type="entry name" value="OS09G0560450 PROTEIN"/>
    <property type="match status" value="1"/>
</dbReference>
<dbReference type="Proteomes" id="UP000187209">
    <property type="component" value="Unassembled WGS sequence"/>
</dbReference>
<reference evidence="3 5" key="1">
    <citation type="submission" date="2016-11" db="EMBL/GenBank/DDBJ databases">
        <title>The macronuclear genome of Stentor coeruleus: a giant cell with tiny introns.</title>
        <authorList>
            <person name="Slabodnick M."/>
            <person name="Ruby J.G."/>
            <person name="Reiff S.B."/>
            <person name="Swart E.C."/>
            <person name="Gosai S."/>
            <person name="Prabakaran S."/>
            <person name="Witkowska E."/>
            <person name="Larue G.E."/>
            <person name="Fisher S."/>
            <person name="Freeman R.M."/>
            <person name="Gunawardena J."/>
            <person name="Chu W."/>
            <person name="Stover N.A."/>
            <person name="Gregory B.D."/>
            <person name="Nowacki M."/>
            <person name="Derisi J."/>
            <person name="Roy S.W."/>
            <person name="Marshall W.F."/>
            <person name="Sood P."/>
        </authorList>
    </citation>
    <scope>NUCLEOTIDE SEQUENCE [LARGE SCALE GENOMIC DNA]</scope>
    <source>
        <strain evidence="3">WM001</strain>
    </source>
</reference>
<dbReference type="PRINTS" id="PR00633">
    <property type="entry name" value="RCCNDNSATION"/>
</dbReference>
<feature type="repeat" description="RCC1" evidence="2">
    <location>
        <begin position="442"/>
        <end position="503"/>
    </location>
</feature>
<dbReference type="Pfam" id="PF00415">
    <property type="entry name" value="RCC1"/>
    <property type="match status" value="2"/>
</dbReference>
<dbReference type="EMBL" id="MPUH01000049">
    <property type="protein sequence ID" value="OMJ93076.1"/>
    <property type="molecule type" value="Genomic_DNA"/>
</dbReference>
<feature type="repeat" description="RCC1" evidence="2">
    <location>
        <begin position="504"/>
        <end position="559"/>
    </location>
</feature>
<feature type="repeat" description="RCC1" evidence="2">
    <location>
        <begin position="390"/>
        <end position="441"/>
    </location>
</feature>
<proteinExistence type="predicted"/>
<dbReference type="Pfam" id="PF13540">
    <property type="entry name" value="RCC1_2"/>
    <property type="match status" value="1"/>
</dbReference>
<accession>A0A1R2BY83</accession>
<evidence type="ECO:0000256" key="1">
    <source>
        <dbReference type="ARBA" id="ARBA00022737"/>
    </source>
</evidence>
<protein>
    <submittedName>
        <fullName evidence="3">Uncharacterized protein</fullName>
    </submittedName>
</protein>
<evidence type="ECO:0000313" key="3">
    <source>
        <dbReference type="EMBL" id="OMJ81585.1"/>
    </source>
</evidence>
<feature type="repeat" description="RCC1" evidence="2">
    <location>
        <begin position="560"/>
        <end position="612"/>
    </location>
</feature>
<dbReference type="AlphaFoldDB" id="A0A1R2BY83"/>
<comment type="caution">
    <text evidence="3">The sequence shown here is derived from an EMBL/GenBank/DDBJ whole genome shotgun (WGS) entry which is preliminary data.</text>
</comment>
<dbReference type="PROSITE" id="PS50012">
    <property type="entry name" value="RCC1_3"/>
    <property type="match status" value="4"/>
</dbReference>
<organism evidence="3 5">
    <name type="scientific">Stentor coeruleus</name>
    <dbReference type="NCBI Taxonomy" id="5963"/>
    <lineage>
        <taxon>Eukaryota</taxon>
        <taxon>Sar</taxon>
        <taxon>Alveolata</taxon>
        <taxon>Ciliophora</taxon>
        <taxon>Postciliodesmatophora</taxon>
        <taxon>Heterotrichea</taxon>
        <taxon>Heterotrichida</taxon>
        <taxon>Stentoridae</taxon>
        <taxon>Stentor</taxon>
    </lineage>
</organism>
<dbReference type="OrthoDB" id="283863at2759"/>
<dbReference type="PANTHER" id="PTHR22870">
    <property type="entry name" value="REGULATOR OF CHROMOSOME CONDENSATION"/>
    <property type="match status" value="1"/>
</dbReference>
<dbReference type="EMBL" id="MPUH01000375">
    <property type="protein sequence ID" value="OMJ81585.1"/>
    <property type="molecule type" value="Genomic_DNA"/>
</dbReference>